<organism evidence="4 5">
    <name type="scientific">Ladona fulva</name>
    <name type="common">Scarce chaser dragonfly</name>
    <name type="synonym">Libellula fulva</name>
    <dbReference type="NCBI Taxonomy" id="123851"/>
    <lineage>
        <taxon>Eukaryota</taxon>
        <taxon>Metazoa</taxon>
        <taxon>Ecdysozoa</taxon>
        <taxon>Arthropoda</taxon>
        <taxon>Hexapoda</taxon>
        <taxon>Insecta</taxon>
        <taxon>Pterygota</taxon>
        <taxon>Palaeoptera</taxon>
        <taxon>Odonata</taxon>
        <taxon>Epiprocta</taxon>
        <taxon>Anisoptera</taxon>
        <taxon>Libelluloidea</taxon>
        <taxon>Libellulidae</taxon>
        <taxon>Ladona</taxon>
    </lineage>
</organism>
<evidence type="ECO:0000313" key="5">
    <source>
        <dbReference type="Proteomes" id="UP000792457"/>
    </source>
</evidence>
<feature type="region of interest" description="Disordered" evidence="1">
    <location>
        <begin position="741"/>
        <end position="762"/>
    </location>
</feature>
<dbReference type="InterPro" id="IPR029445">
    <property type="entry name" value="INTS5_N"/>
</dbReference>
<dbReference type="Proteomes" id="UP000792457">
    <property type="component" value="Unassembled WGS sequence"/>
</dbReference>
<evidence type="ECO:0000313" key="4">
    <source>
        <dbReference type="EMBL" id="KAG8227424.1"/>
    </source>
</evidence>
<feature type="compositionally biased region" description="Polar residues" evidence="1">
    <location>
        <begin position="750"/>
        <end position="761"/>
    </location>
</feature>
<keyword evidence="5" id="KW-1185">Reference proteome</keyword>
<comment type="caution">
    <text evidence="4">The sequence shown here is derived from an EMBL/GenBank/DDBJ whole genome shotgun (WGS) entry which is preliminary data.</text>
</comment>
<reference evidence="4" key="2">
    <citation type="submission" date="2017-10" db="EMBL/GenBank/DDBJ databases">
        <title>Ladona fulva Genome sequencing and assembly.</title>
        <authorList>
            <person name="Murali S."/>
            <person name="Richards S."/>
            <person name="Bandaranaike D."/>
            <person name="Bellair M."/>
            <person name="Blankenburg K."/>
            <person name="Chao H."/>
            <person name="Dinh H."/>
            <person name="Doddapaneni H."/>
            <person name="Dugan-Rocha S."/>
            <person name="Elkadiri S."/>
            <person name="Gnanaolivu R."/>
            <person name="Hernandez B."/>
            <person name="Skinner E."/>
            <person name="Javaid M."/>
            <person name="Lee S."/>
            <person name="Li M."/>
            <person name="Ming W."/>
            <person name="Munidasa M."/>
            <person name="Muniz J."/>
            <person name="Nguyen L."/>
            <person name="Hughes D."/>
            <person name="Osuji N."/>
            <person name="Pu L.-L."/>
            <person name="Puazo M."/>
            <person name="Qu C."/>
            <person name="Quiroz J."/>
            <person name="Raj R."/>
            <person name="Weissenberger G."/>
            <person name="Xin Y."/>
            <person name="Zou X."/>
            <person name="Han Y."/>
            <person name="Worley K."/>
            <person name="Muzny D."/>
            <person name="Gibbs R."/>
        </authorList>
    </citation>
    <scope>NUCLEOTIDE SEQUENCE</scope>
    <source>
        <strain evidence="4">Sampled in the wild</strain>
    </source>
</reference>
<dbReference type="InterPro" id="IPR016024">
    <property type="entry name" value="ARM-type_fold"/>
</dbReference>
<dbReference type="InterPro" id="IPR040316">
    <property type="entry name" value="INTS5"/>
</dbReference>
<evidence type="ECO:0000259" key="2">
    <source>
        <dbReference type="Pfam" id="PF14837"/>
    </source>
</evidence>
<dbReference type="AlphaFoldDB" id="A0A8K0K332"/>
<dbReference type="PANTHER" id="PTHR31697:SF2">
    <property type="entry name" value="INTEGRATOR COMPLEX SUBUNIT 5"/>
    <property type="match status" value="1"/>
</dbReference>
<accession>A0A8K0K332</accession>
<dbReference type="Pfam" id="PF14838">
    <property type="entry name" value="INTS5_C"/>
    <property type="match status" value="1"/>
</dbReference>
<evidence type="ECO:0000259" key="3">
    <source>
        <dbReference type="Pfam" id="PF14838"/>
    </source>
</evidence>
<evidence type="ECO:0008006" key="6">
    <source>
        <dbReference type="Google" id="ProtNLM"/>
    </source>
</evidence>
<sequence length="1105" mass="118585">MSGASVIKPVPPQDSLSELRIFVAGATRTVKTNPLELARTALSLLKTLPSTIDAVLEYFCALFDVAVGKYVSQIESDMCNGTSSVPPISSHEEATIAEIHTVLCNCVTSSPEAWVPIISKWSLELLGELSSKYAGRAHVPLTAGLNETLQLWMSCRATRTLIDITTQCLSCRILSDTETCINSLLDTSVVHSPHFDWVVAHVGSCFPHTVITRVLSCGLKDFSQHASAPILTGSACTGKDVSADCGGSGTGGAIAAPKLNSVVGILGHLAGSHFMDIRKALLDLFKWSLEEEENEPMAIGNNFLAEEGTARRIATVPFLLHLASLSPMLLRALTTDVLQTLTPSMLPRLAKLSPAWCHFFGGRQALQDLVVHLALGCERGGTQILKLLIDAATAPPGHTSPQVRENCAEILELLLQEIDLMVRSGASAALCPSPGSLGASGHGGGMGPLGSGNERWIPILSSVRCEAKALQPLLLADGEGDGKQGSELISRTAVHLISLLASANSGPSIAADAAAFLLQKASNSAQLSTFLRLLQHTQACHPTLATDAVRRVLDSLPGDGMGEDGFSGQEELPLRFWLNLNILLKHEAASVQKQSRRNPNVKHHHQPILDSVRSVLSDITVTLCTSRNSAIRYAAALVLERALPQRREITAMNKFSSPELALKLARAAVVHFFLSAAEQEYEEEQSVFEEAAAAGVTVNGTAGCRVACRILSRLVPISSAARALAVRDLLEGSLIHPETASLFGAKPPNEGNSTSSQSQAKIRTPLSRAVLLWENGRPRTALPRRHSSVFVVGDGDFRPGKYIPKPPSPEVVAMNTQMLIEAVKCCCTVPSNVSKEGENDMSSNQLSCVSKSNTTASVSLDAVSMVSLLLVELISPDVMYNGLPWPEEEFCKVTIERDLQIRRTFERLPVIWSLLTLAATHRPALCYCSVLLRAVMATLLAQWNSHSTAISTAISNSTAKPPPPPHLLAITQRLIDLMALGQLLPSPLSAIRDVIPKIAPHEIVVLLRDIWNYTHENVPSPALFSQDANSGLVWRQGMGPGAEEVEGGEISCARPLSKHTDSLRHIMQLHIESLGSLYPRLFSLNPKPVPSSPASPNPEDSGDLE</sequence>
<evidence type="ECO:0000256" key="1">
    <source>
        <dbReference type="SAM" id="MobiDB-lite"/>
    </source>
</evidence>
<dbReference type="PANTHER" id="PTHR31697">
    <property type="entry name" value="INTEGRATOR COMPLEX SUBUNIT 5"/>
    <property type="match status" value="1"/>
</dbReference>
<dbReference type="OrthoDB" id="69088at2759"/>
<proteinExistence type="predicted"/>
<dbReference type="GO" id="GO:0034472">
    <property type="term" value="P:snRNA 3'-end processing"/>
    <property type="evidence" value="ECO:0007669"/>
    <property type="project" value="TreeGrafter"/>
</dbReference>
<reference evidence="4" key="1">
    <citation type="submission" date="2013-04" db="EMBL/GenBank/DDBJ databases">
        <authorList>
            <person name="Qu J."/>
            <person name="Murali S.C."/>
            <person name="Bandaranaike D."/>
            <person name="Bellair M."/>
            <person name="Blankenburg K."/>
            <person name="Chao H."/>
            <person name="Dinh H."/>
            <person name="Doddapaneni H."/>
            <person name="Downs B."/>
            <person name="Dugan-Rocha S."/>
            <person name="Elkadiri S."/>
            <person name="Gnanaolivu R.D."/>
            <person name="Hernandez B."/>
            <person name="Javaid M."/>
            <person name="Jayaseelan J.C."/>
            <person name="Lee S."/>
            <person name="Li M."/>
            <person name="Ming W."/>
            <person name="Munidasa M."/>
            <person name="Muniz J."/>
            <person name="Nguyen L."/>
            <person name="Ongeri F."/>
            <person name="Osuji N."/>
            <person name="Pu L.-L."/>
            <person name="Puazo M."/>
            <person name="Qu C."/>
            <person name="Quiroz J."/>
            <person name="Raj R."/>
            <person name="Weissenberger G."/>
            <person name="Xin Y."/>
            <person name="Zou X."/>
            <person name="Han Y."/>
            <person name="Richards S."/>
            <person name="Worley K."/>
            <person name="Muzny D."/>
            <person name="Gibbs R."/>
        </authorList>
    </citation>
    <scope>NUCLEOTIDE SEQUENCE</scope>
    <source>
        <strain evidence="4">Sampled in the wild</strain>
    </source>
</reference>
<name>A0A8K0K332_LADFU</name>
<gene>
    <name evidence="4" type="ORF">J437_LFUL000433</name>
</gene>
<feature type="domain" description="Integrator complex subunit 5 C-terminal" evidence="3">
    <location>
        <begin position="258"/>
        <end position="1074"/>
    </location>
</feature>
<protein>
    <recommendedName>
        <fullName evidence="6">Integrator complex subunit 5</fullName>
    </recommendedName>
</protein>
<dbReference type="GO" id="GO:0032039">
    <property type="term" value="C:integrator complex"/>
    <property type="evidence" value="ECO:0007669"/>
    <property type="project" value="InterPro"/>
</dbReference>
<dbReference type="EMBL" id="KZ308322">
    <property type="protein sequence ID" value="KAG8227424.1"/>
    <property type="molecule type" value="Genomic_DNA"/>
</dbReference>
<dbReference type="SUPFAM" id="SSF48371">
    <property type="entry name" value="ARM repeat"/>
    <property type="match status" value="1"/>
</dbReference>
<dbReference type="InterPro" id="IPR029444">
    <property type="entry name" value="INTS5_C"/>
</dbReference>
<feature type="domain" description="Integrator complex subunit 5 N-terminal" evidence="2">
    <location>
        <begin position="14"/>
        <end position="224"/>
    </location>
</feature>
<dbReference type="Pfam" id="PF14837">
    <property type="entry name" value="INTS5_N"/>
    <property type="match status" value="1"/>
</dbReference>